<protein>
    <submittedName>
        <fullName evidence="1">CTP synthase</fullName>
    </submittedName>
</protein>
<dbReference type="EMBL" id="GBXI01010915">
    <property type="protein sequence ID" value="JAD03377.1"/>
    <property type="molecule type" value="Transcribed_RNA"/>
</dbReference>
<gene>
    <name evidence="1" type="primary">pyrG_2</name>
    <name evidence="1" type="ORF">g.3046</name>
</gene>
<evidence type="ECO:0000313" key="1">
    <source>
        <dbReference type="EMBL" id="JAD03377.1"/>
    </source>
</evidence>
<reference evidence="1" key="2">
    <citation type="journal article" date="2015" name="Gigascience">
        <title>Reconstructing a comprehensive transcriptome assembly of a white-pupal translocated strain of the pest fruit fly Bactrocera cucurbitae.</title>
        <authorList>
            <person name="Sim S.B."/>
            <person name="Calla B."/>
            <person name="Hall B."/>
            <person name="DeRego T."/>
            <person name="Geib S.M."/>
        </authorList>
    </citation>
    <scope>NUCLEOTIDE SEQUENCE</scope>
</reference>
<accession>A0A0A1WX20</accession>
<name>A0A0A1WX20_ZEUCU</name>
<proteinExistence type="predicted"/>
<dbReference type="AlphaFoldDB" id="A0A0A1WX20"/>
<reference evidence="1" key="1">
    <citation type="submission" date="2014-11" db="EMBL/GenBank/DDBJ databases">
        <authorList>
            <person name="Geib S."/>
        </authorList>
    </citation>
    <scope>NUCLEOTIDE SEQUENCE</scope>
</reference>
<sequence length="199" mass="22263">MSRLQFRYPYFNRGSIIISPNESEYFNARNNAKNEKKTKVSVRETRVRDVTTAVSLDSANETETTPANDGEEQTLAEEIDNSEVVETNGEYLACSAETAAEEVENAALNTATQQLNALTLRNSAFRLTNPRNIARIPPRAASSTPSDVEHRRYLAVPPDALPMPNFDRTPIKPLNNVRPYLAVPPHALPMPNFPPRRKN</sequence>
<organism evidence="1">
    <name type="scientific">Zeugodacus cucurbitae</name>
    <name type="common">Melon fruit fly</name>
    <name type="synonym">Bactrocera cucurbitae</name>
    <dbReference type="NCBI Taxonomy" id="28588"/>
    <lineage>
        <taxon>Eukaryota</taxon>
        <taxon>Metazoa</taxon>
        <taxon>Ecdysozoa</taxon>
        <taxon>Arthropoda</taxon>
        <taxon>Hexapoda</taxon>
        <taxon>Insecta</taxon>
        <taxon>Pterygota</taxon>
        <taxon>Neoptera</taxon>
        <taxon>Endopterygota</taxon>
        <taxon>Diptera</taxon>
        <taxon>Brachycera</taxon>
        <taxon>Muscomorpha</taxon>
        <taxon>Tephritoidea</taxon>
        <taxon>Tephritidae</taxon>
        <taxon>Zeugodacus</taxon>
        <taxon>Zeugodacus</taxon>
    </lineage>
</organism>